<proteinExistence type="predicted"/>
<keyword evidence="2" id="KW-1185">Reference proteome</keyword>
<dbReference type="InterPro" id="IPR032675">
    <property type="entry name" value="LRR_dom_sf"/>
</dbReference>
<protein>
    <submittedName>
        <fullName evidence="1">Uncharacterized protein</fullName>
    </submittedName>
</protein>
<dbReference type="EMBL" id="CAICTM010001103">
    <property type="protein sequence ID" value="CAB9520477.1"/>
    <property type="molecule type" value="Genomic_DNA"/>
</dbReference>
<organism evidence="1 2">
    <name type="scientific">Seminavis robusta</name>
    <dbReference type="NCBI Taxonomy" id="568900"/>
    <lineage>
        <taxon>Eukaryota</taxon>
        <taxon>Sar</taxon>
        <taxon>Stramenopiles</taxon>
        <taxon>Ochrophyta</taxon>
        <taxon>Bacillariophyta</taxon>
        <taxon>Bacillariophyceae</taxon>
        <taxon>Bacillariophycidae</taxon>
        <taxon>Naviculales</taxon>
        <taxon>Naviculaceae</taxon>
        <taxon>Seminavis</taxon>
    </lineage>
</organism>
<reference evidence="1" key="1">
    <citation type="submission" date="2020-06" db="EMBL/GenBank/DDBJ databases">
        <authorList>
            <consortium name="Plant Systems Biology data submission"/>
        </authorList>
    </citation>
    <scope>NUCLEOTIDE SEQUENCE</scope>
    <source>
        <strain evidence="1">D6</strain>
    </source>
</reference>
<dbReference type="Proteomes" id="UP001153069">
    <property type="component" value="Unassembled WGS sequence"/>
</dbReference>
<name>A0A9N8EFB1_9STRA</name>
<evidence type="ECO:0000313" key="2">
    <source>
        <dbReference type="Proteomes" id="UP001153069"/>
    </source>
</evidence>
<evidence type="ECO:0000313" key="1">
    <source>
        <dbReference type="EMBL" id="CAB9520477.1"/>
    </source>
</evidence>
<dbReference type="AlphaFoldDB" id="A0A9N8EFB1"/>
<accession>A0A9N8EFB1</accession>
<dbReference type="Gene3D" id="3.80.10.10">
    <property type="entry name" value="Ribonuclease Inhibitor"/>
    <property type="match status" value="1"/>
</dbReference>
<dbReference type="SUPFAM" id="SSF52047">
    <property type="entry name" value="RNI-like"/>
    <property type="match status" value="1"/>
</dbReference>
<comment type="caution">
    <text evidence="1">The sequence shown here is derived from an EMBL/GenBank/DDBJ whole genome shotgun (WGS) entry which is preliminary data.</text>
</comment>
<sequence length="496" mass="54627">MKNLSTLSPRLRENQAKSIRVVLTPQLSKEVIEEWIGALEVNESLTNVQVVGCGNFASHKHWKSLLLALLSLPRLQHFQLRGPSHLQGAEEDVCIVPVSLFADLPLRSQELQSLSLAHLVLEAQGPRDFQAMSHWLLKAQKALQSFQLIGVGLEQQQLQEDDIMEDESAAAQEDDSLTTSALEPLLTTLESFPRLGNLEISGTVTPLGVVEQLPTGLFQSKSLQRLSISDFILSPTALSSLFTSTTSIPELAISGDLTQQVAPRLSRFFQNNHQTLDAIALRLDSLQDEIVNQEVIRAIGSSSLKVVSLCSFYGGALSMTSRKAVADMLRKNCNLEYLYVPCPNTDTVFWEQVQLYLGLNAAGRKQILSHDDGPLKTGEKQATTCRAEQRLELVRSEIHNVFEFLKTTTGPGNISSEAKSVPSKKLPAVTRVTLQSTLKTSSLKFMAASSCTSGKKRHEHLVHKARTAKKRKHQSYVAHSAVVPTKGLSSMFITRS</sequence>
<gene>
    <name evidence="1" type="ORF">SEMRO_1105_G241910.1</name>
</gene>